<accession>X1VHJ2</accession>
<feature type="non-terminal residue" evidence="2">
    <location>
        <position position="1"/>
    </location>
</feature>
<dbReference type="AlphaFoldDB" id="X1VHJ2"/>
<reference evidence="2" key="1">
    <citation type="journal article" date="2014" name="Front. Microbiol.">
        <title>High frequency of phylogenetically diverse reductive dehalogenase-homologous genes in deep subseafloor sedimentary metagenomes.</title>
        <authorList>
            <person name="Kawai M."/>
            <person name="Futagami T."/>
            <person name="Toyoda A."/>
            <person name="Takaki Y."/>
            <person name="Nishi S."/>
            <person name="Hori S."/>
            <person name="Arai W."/>
            <person name="Tsubouchi T."/>
            <person name="Morono Y."/>
            <person name="Uchiyama I."/>
            <person name="Ito T."/>
            <person name="Fujiyama A."/>
            <person name="Inagaki F."/>
            <person name="Takami H."/>
        </authorList>
    </citation>
    <scope>NUCLEOTIDE SEQUENCE</scope>
    <source>
        <strain evidence="2">Expedition CK06-06</strain>
    </source>
</reference>
<proteinExistence type="predicted"/>
<evidence type="ECO:0008006" key="3">
    <source>
        <dbReference type="Google" id="ProtNLM"/>
    </source>
</evidence>
<comment type="caution">
    <text evidence="2">The sequence shown here is derived from an EMBL/GenBank/DDBJ whole genome shotgun (WGS) entry which is preliminary data.</text>
</comment>
<protein>
    <recommendedName>
        <fullName evidence="3">Peptidylprolyl isomerase</fullName>
    </recommendedName>
</protein>
<organism evidence="2">
    <name type="scientific">marine sediment metagenome</name>
    <dbReference type="NCBI Taxonomy" id="412755"/>
    <lineage>
        <taxon>unclassified sequences</taxon>
        <taxon>metagenomes</taxon>
        <taxon>ecological metagenomes</taxon>
    </lineage>
</organism>
<name>X1VHJ2_9ZZZZ</name>
<dbReference type="EMBL" id="BARW01040430">
    <property type="protein sequence ID" value="GAJ17912.1"/>
    <property type="molecule type" value="Genomic_DNA"/>
</dbReference>
<sequence length="35" mass="3779">IEGMEVVRGLSVRDPSEGPDAPSGDKILTIEIIER</sequence>
<evidence type="ECO:0000313" key="2">
    <source>
        <dbReference type="EMBL" id="GAJ17912.1"/>
    </source>
</evidence>
<gene>
    <name evidence="2" type="ORF">S12H4_61091</name>
</gene>
<feature type="region of interest" description="Disordered" evidence="1">
    <location>
        <begin position="1"/>
        <end position="29"/>
    </location>
</feature>
<evidence type="ECO:0000256" key="1">
    <source>
        <dbReference type="SAM" id="MobiDB-lite"/>
    </source>
</evidence>